<dbReference type="EMBL" id="BGPR01003260">
    <property type="protein sequence ID" value="GBM85771.1"/>
    <property type="molecule type" value="Genomic_DNA"/>
</dbReference>
<name>A0A4Y2J675_ARAVE</name>
<evidence type="ECO:0000313" key="1">
    <source>
        <dbReference type="EMBL" id="GBM85771.1"/>
    </source>
</evidence>
<dbReference type="AlphaFoldDB" id="A0A4Y2J675"/>
<comment type="caution">
    <text evidence="1">The sequence shown here is derived from an EMBL/GenBank/DDBJ whole genome shotgun (WGS) entry which is preliminary data.</text>
</comment>
<keyword evidence="2" id="KW-1185">Reference proteome</keyword>
<evidence type="ECO:0000313" key="2">
    <source>
        <dbReference type="Proteomes" id="UP000499080"/>
    </source>
</evidence>
<dbReference type="Proteomes" id="UP000499080">
    <property type="component" value="Unassembled WGS sequence"/>
</dbReference>
<organism evidence="1 2">
    <name type="scientific">Araneus ventricosus</name>
    <name type="common">Orbweaver spider</name>
    <name type="synonym">Epeira ventricosa</name>
    <dbReference type="NCBI Taxonomy" id="182803"/>
    <lineage>
        <taxon>Eukaryota</taxon>
        <taxon>Metazoa</taxon>
        <taxon>Ecdysozoa</taxon>
        <taxon>Arthropoda</taxon>
        <taxon>Chelicerata</taxon>
        <taxon>Arachnida</taxon>
        <taxon>Araneae</taxon>
        <taxon>Araneomorphae</taxon>
        <taxon>Entelegynae</taxon>
        <taxon>Araneoidea</taxon>
        <taxon>Araneidae</taxon>
        <taxon>Araneus</taxon>
    </lineage>
</organism>
<gene>
    <name evidence="1" type="ORF">AVEN_74409_1</name>
</gene>
<protein>
    <submittedName>
        <fullName evidence="1">Uncharacterized protein</fullName>
    </submittedName>
</protein>
<reference evidence="1 2" key="1">
    <citation type="journal article" date="2019" name="Sci. Rep.">
        <title>Orb-weaving spider Araneus ventricosus genome elucidates the spidroin gene catalogue.</title>
        <authorList>
            <person name="Kono N."/>
            <person name="Nakamura H."/>
            <person name="Ohtoshi R."/>
            <person name="Moran D.A.P."/>
            <person name="Shinohara A."/>
            <person name="Yoshida Y."/>
            <person name="Fujiwara M."/>
            <person name="Mori M."/>
            <person name="Tomita M."/>
            <person name="Arakawa K."/>
        </authorList>
    </citation>
    <scope>NUCLEOTIDE SEQUENCE [LARGE SCALE GENOMIC DNA]</scope>
</reference>
<accession>A0A4Y2J675</accession>
<proteinExistence type="predicted"/>
<sequence length="87" mass="9903">MQSYNFFIVQDSTPGEKTIICKEDITRESFIESPVEGSSVALTFETCSFHDGRSDFRFLGRCLGSLDNLMFLNIQLRSDHPCLSIEM</sequence>